<comment type="caution">
    <text evidence="1">The sequence shown here is derived from an EMBL/GenBank/DDBJ whole genome shotgun (WGS) entry which is preliminary data.</text>
</comment>
<proteinExistence type="predicted"/>
<evidence type="ECO:0000313" key="1">
    <source>
        <dbReference type="EMBL" id="GAA1767887.1"/>
    </source>
</evidence>
<evidence type="ECO:0000313" key="2">
    <source>
        <dbReference type="Proteomes" id="UP001500506"/>
    </source>
</evidence>
<keyword evidence="2" id="KW-1185">Reference proteome</keyword>
<dbReference type="InterPro" id="IPR009282">
    <property type="entry name" value="DUF937"/>
</dbReference>
<gene>
    <name evidence="1" type="ORF">GCM10009747_30810</name>
</gene>
<dbReference type="RefSeq" id="WP_232498242.1">
    <property type="nucleotide sequence ID" value="NZ_BAAANH010000006.1"/>
</dbReference>
<name>A0ABN2KW89_9MICO</name>
<protein>
    <recommendedName>
        <fullName evidence="3">DUF937 domain-containing protein</fullName>
    </recommendedName>
</protein>
<reference evidence="1 2" key="1">
    <citation type="journal article" date="2019" name="Int. J. Syst. Evol. Microbiol.">
        <title>The Global Catalogue of Microorganisms (GCM) 10K type strain sequencing project: providing services to taxonomists for standard genome sequencing and annotation.</title>
        <authorList>
            <consortium name="The Broad Institute Genomics Platform"/>
            <consortium name="The Broad Institute Genome Sequencing Center for Infectious Disease"/>
            <person name="Wu L."/>
            <person name="Ma J."/>
        </authorList>
    </citation>
    <scope>NUCLEOTIDE SEQUENCE [LARGE SCALE GENOMIC DNA]</scope>
    <source>
        <strain evidence="1 2">JCM 14319</strain>
    </source>
</reference>
<dbReference type="Proteomes" id="UP001500506">
    <property type="component" value="Unassembled WGS sequence"/>
</dbReference>
<evidence type="ECO:0008006" key="3">
    <source>
        <dbReference type="Google" id="ProtNLM"/>
    </source>
</evidence>
<organism evidence="1 2">
    <name type="scientific">Agromyces humatus</name>
    <dbReference type="NCBI Taxonomy" id="279573"/>
    <lineage>
        <taxon>Bacteria</taxon>
        <taxon>Bacillati</taxon>
        <taxon>Actinomycetota</taxon>
        <taxon>Actinomycetes</taxon>
        <taxon>Micrococcales</taxon>
        <taxon>Microbacteriaceae</taxon>
        <taxon>Agromyces</taxon>
    </lineage>
</organism>
<sequence>MAGIEDIIADLPIGDIAAKLGVDEATATSAVNEALPALLAGMGANATDPAGAASLEKAVAQHDPQLVRGGVNLGDVDEADGEKIVKNVFGGNTDQVVNALDTKSGGGIGGVVVKLLPILAPIVMSFLAAQFQKKQQAPAAQAEAGDGEGGGEGGGIGDILGGLLGGGGGAPSGGGGGLGDLLGGLLGGGGGASGGSGGGGLGDILGGLLGGGKR</sequence>
<dbReference type="Pfam" id="PF06078">
    <property type="entry name" value="DUF937"/>
    <property type="match status" value="1"/>
</dbReference>
<accession>A0ABN2KW89</accession>
<dbReference type="EMBL" id="BAAANH010000006">
    <property type="protein sequence ID" value="GAA1767887.1"/>
    <property type="molecule type" value="Genomic_DNA"/>
</dbReference>